<reference evidence="1 2" key="1">
    <citation type="submission" date="2018-03" db="EMBL/GenBank/DDBJ databases">
        <title>Genomic Encyclopedia of Archaeal and Bacterial Type Strains, Phase II (KMG-II): from individual species to whole genera.</title>
        <authorList>
            <person name="Goeker M."/>
        </authorList>
    </citation>
    <scope>NUCLEOTIDE SEQUENCE [LARGE SCALE GENOMIC DNA]</scope>
    <source>
        <strain evidence="1 2">DSM 101533</strain>
    </source>
</reference>
<dbReference type="AlphaFoldDB" id="A0A2T0VUB4"/>
<accession>A0A2T0VUB4</accession>
<protein>
    <submittedName>
        <fullName evidence="1">Uncharacterized protein</fullName>
    </submittedName>
</protein>
<dbReference type="RefSeq" id="WP_106359068.1">
    <property type="nucleotide sequence ID" value="NZ_PVTP01000014.1"/>
</dbReference>
<dbReference type="Proteomes" id="UP000238007">
    <property type="component" value="Unassembled WGS sequence"/>
</dbReference>
<dbReference type="OrthoDB" id="7871248at2"/>
<proteinExistence type="predicted"/>
<comment type="caution">
    <text evidence="1">The sequence shown here is derived from an EMBL/GenBank/DDBJ whole genome shotgun (WGS) entry which is preliminary data.</text>
</comment>
<gene>
    <name evidence="1" type="ORF">CLV80_11477</name>
</gene>
<keyword evidence="2" id="KW-1185">Reference proteome</keyword>
<dbReference type="EMBL" id="PVTP01000014">
    <property type="protein sequence ID" value="PRY75040.1"/>
    <property type="molecule type" value="Genomic_DNA"/>
</dbReference>
<name>A0A2T0VUB4_9RHOB</name>
<organism evidence="1 2">
    <name type="scientific">Yoonia maritima</name>
    <dbReference type="NCBI Taxonomy" id="1435347"/>
    <lineage>
        <taxon>Bacteria</taxon>
        <taxon>Pseudomonadati</taxon>
        <taxon>Pseudomonadota</taxon>
        <taxon>Alphaproteobacteria</taxon>
        <taxon>Rhodobacterales</taxon>
        <taxon>Paracoccaceae</taxon>
        <taxon>Yoonia</taxon>
    </lineage>
</organism>
<evidence type="ECO:0000313" key="2">
    <source>
        <dbReference type="Proteomes" id="UP000238007"/>
    </source>
</evidence>
<sequence>MNSFVSDQQAFKRAAQNLSKLPGTGSLNACQTILAKATGHRDLHHAQALQARRANAPIAAPTATQVEIITSLEKATEGKVGPILNALQRARFFGPKADPEEALNVRADLFSKEFPATNRQALGSPCRIKEEGRPARRALLISRGGDRNSLSEAMTDHGIATCVGFELAQHRKGNFFIPMRFWMPYGVWTEKDGSKVLFSRDYCPLWKIKEDCAPTQDDPNRAVHFTDQQWFFDEMTFRQPADVARNRGLEILREYRVVSVPTLVEWLPECLKQKKWISDFKKWPWASSTQETLVV</sequence>
<evidence type="ECO:0000313" key="1">
    <source>
        <dbReference type="EMBL" id="PRY75040.1"/>
    </source>
</evidence>